<comment type="caution">
    <text evidence="1">The sequence shown here is derived from an EMBL/GenBank/DDBJ whole genome shotgun (WGS) entry which is preliminary data.</text>
</comment>
<protein>
    <submittedName>
        <fullName evidence="1">Aspartyl-tRNA synthetase</fullName>
    </submittedName>
</protein>
<dbReference type="GO" id="GO:0004812">
    <property type="term" value="F:aminoacyl-tRNA ligase activity"/>
    <property type="evidence" value="ECO:0007669"/>
    <property type="project" value="UniProtKB-KW"/>
</dbReference>
<feature type="non-terminal residue" evidence="1">
    <location>
        <position position="119"/>
    </location>
</feature>
<organism evidence="1 2">
    <name type="scientific">Trifolium medium</name>
    <dbReference type="NCBI Taxonomy" id="97028"/>
    <lineage>
        <taxon>Eukaryota</taxon>
        <taxon>Viridiplantae</taxon>
        <taxon>Streptophyta</taxon>
        <taxon>Embryophyta</taxon>
        <taxon>Tracheophyta</taxon>
        <taxon>Spermatophyta</taxon>
        <taxon>Magnoliopsida</taxon>
        <taxon>eudicotyledons</taxon>
        <taxon>Gunneridae</taxon>
        <taxon>Pentapetalae</taxon>
        <taxon>rosids</taxon>
        <taxon>fabids</taxon>
        <taxon>Fabales</taxon>
        <taxon>Fabaceae</taxon>
        <taxon>Papilionoideae</taxon>
        <taxon>50 kb inversion clade</taxon>
        <taxon>NPAAA clade</taxon>
        <taxon>Hologalegina</taxon>
        <taxon>IRL clade</taxon>
        <taxon>Trifolieae</taxon>
        <taxon>Trifolium</taxon>
    </lineage>
</organism>
<proteinExistence type="predicted"/>
<evidence type="ECO:0000313" key="1">
    <source>
        <dbReference type="EMBL" id="MCI17846.1"/>
    </source>
</evidence>
<accession>A0A392Q2Q7</accession>
<dbReference type="Proteomes" id="UP000265520">
    <property type="component" value="Unassembled WGS sequence"/>
</dbReference>
<evidence type="ECO:0000313" key="2">
    <source>
        <dbReference type="Proteomes" id="UP000265520"/>
    </source>
</evidence>
<keyword evidence="1" id="KW-0030">Aminoacyl-tRNA synthetase</keyword>
<keyword evidence="2" id="KW-1185">Reference proteome</keyword>
<dbReference type="AlphaFoldDB" id="A0A392Q2Q7"/>
<sequence length="119" mass="13363">MSEGGSINSYTGTGGARIDFNYNAFTSASTSGSDKSDRAPLFNGDSTLFSFWKTNMYNHIIGIDDELWDIVEEGVQFQNMDEEGVISIANRKLFTDEQKKQYKKHHKVKSILTKSISHS</sequence>
<dbReference type="EMBL" id="LXQA010107280">
    <property type="protein sequence ID" value="MCI17846.1"/>
    <property type="molecule type" value="Genomic_DNA"/>
</dbReference>
<name>A0A392Q2Q7_9FABA</name>
<reference evidence="1 2" key="1">
    <citation type="journal article" date="2018" name="Front. Plant Sci.">
        <title>Red Clover (Trifolium pratense) and Zigzag Clover (T. medium) - A Picture of Genomic Similarities and Differences.</title>
        <authorList>
            <person name="Dluhosova J."/>
            <person name="Istvanek J."/>
            <person name="Nedelnik J."/>
            <person name="Repkova J."/>
        </authorList>
    </citation>
    <scope>NUCLEOTIDE SEQUENCE [LARGE SCALE GENOMIC DNA]</scope>
    <source>
        <strain evidence="2">cv. 10/8</strain>
        <tissue evidence="1">Leaf</tissue>
    </source>
</reference>
<keyword evidence="1" id="KW-0436">Ligase</keyword>